<organism evidence="2 3">
    <name type="scientific">Rhodopseudomonas palustris (strain DX-1)</name>
    <dbReference type="NCBI Taxonomy" id="652103"/>
    <lineage>
        <taxon>Bacteria</taxon>
        <taxon>Pseudomonadati</taxon>
        <taxon>Pseudomonadota</taxon>
        <taxon>Alphaproteobacteria</taxon>
        <taxon>Hyphomicrobiales</taxon>
        <taxon>Nitrobacteraceae</taxon>
        <taxon>Rhodopseudomonas</taxon>
    </lineage>
</organism>
<accession>E6VL40</accession>
<reference evidence="2" key="1">
    <citation type="submission" date="2010-12" db="EMBL/GenBank/DDBJ databases">
        <title>Complete sequence of Rhodopseudomonas palustris DX-1.</title>
        <authorList>
            <consortium name="US DOE Joint Genome Institute"/>
            <person name="Lucas S."/>
            <person name="Copeland A."/>
            <person name="Lapidus A."/>
            <person name="Cheng J.-F."/>
            <person name="Goodwin L."/>
            <person name="Pitluck S."/>
            <person name="Misra M."/>
            <person name="Chertkov O."/>
            <person name="Detter J.C."/>
            <person name="Han C."/>
            <person name="Tapia R."/>
            <person name="Land M."/>
            <person name="Hauser L."/>
            <person name="Kyrpides N."/>
            <person name="Ivanova N."/>
            <person name="Ovchinnikova G."/>
            <person name="Logan B."/>
            <person name="Oda Y."/>
            <person name="Harwood C."/>
            <person name="Woyke T."/>
        </authorList>
    </citation>
    <scope>NUCLEOTIDE SEQUENCE [LARGE SCALE GENOMIC DNA]</scope>
    <source>
        <strain evidence="2">DX-1</strain>
    </source>
</reference>
<evidence type="ECO:0008006" key="4">
    <source>
        <dbReference type="Google" id="ProtNLM"/>
    </source>
</evidence>
<evidence type="ECO:0000313" key="3">
    <source>
        <dbReference type="Proteomes" id="UP000001402"/>
    </source>
</evidence>
<feature type="region of interest" description="Disordered" evidence="1">
    <location>
        <begin position="25"/>
        <end position="98"/>
    </location>
</feature>
<gene>
    <name evidence="2" type="ordered locus">Rpdx1_2954</name>
</gene>
<protein>
    <recommendedName>
        <fullName evidence="4">Scaffolding protein</fullName>
    </recommendedName>
</protein>
<dbReference type="OrthoDB" id="7595806at2"/>
<feature type="compositionally biased region" description="Acidic residues" evidence="1">
    <location>
        <begin position="53"/>
        <end position="88"/>
    </location>
</feature>
<feature type="compositionally biased region" description="Basic residues" evidence="1">
    <location>
        <begin position="292"/>
        <end position="301"/>
    </location>
</feature>
<evidence type="ECO:0000256" key="1">
    <source>
        <dbReference type="SAM" id="MobiDB-lite"/>
    </source>
</evidence>
<sequence length="350" mass="38380">MSTIRQDVAISEDGINAEDAFSKLWNLDASESSEDNDEDEQQDTAADNTQNDDGADDGDEGSEETLETNDDDESGEGEGDENEAEGGDTVEIKDDHKFKVTVDGEEREFTLGSLKRLAGQEAALTRKSQEVATKRKAIDEQNSVLLAQSKALLDRAKERYAPYANIDLLAAAKNPDISAEELVAVRNAAKAAYEDVQYLETETSRIAEALRSQARQELMERAKDCLVTLTDPEKGIEGFDQKMYGDICSFAVEQGLPADLVNDLVDPTAIKLINMARLYLKGQQVVQTAKSDKKKAPKRIVKSTASPDQTRKVIKTAKAAEPMKRLKTSGSVDDASDAFMARWTRASDED</sequence>
<dbReference type="HOGENOM" id="CLU_823545_0_0_5"/>
<dbReference type="KEGG" id="rpx:Rpdx1_2954"/>
<dbReference type="EMBL" id="CP002418">
    <property type="protein sequence ID" value="ADU44535.1"/>
    <property type="molecule type" value="Genomic_DNA"/>
</dbReference>
<dbReference type="STRING" id="652103.Rpdx1_2954"/>
<feature type="region of interest" description="Disordered" evidence="1">
    <location>
        <begin position="290"/>
        <end position="332"/>
    </location>
</feature>
<dbReference type="eggNOG" id="ENOG5033AD7">
    <property type="taxonomic scope" value="Bacteria"/>
</dbReference>
<proteinExistence type="predicted"/>
<dbReference type="Proteomes" id="UP000001402">
    <property type="component" value="Chromosome"/>
</dbReference>
<evidence type="ECO:0000313" key="2">
    <source>
        <dbReference type="EMBL" id="ADU44535.1"/>
    </source>
</evidence>
<feature type="compositionally biased region" description="Acidic residues" evidence="1">
    <location>
        <begin position="31"/>
        <end position="42"/>
    </location>
</feature>
<dbReference type="AlphaFoldDB" id="E6VL40"/>
<dbReference type="BioCyc" id="RPAL652103:RPDX1_RS14555-MONOMER"/>
<feature type="compositionally biased region" description="Low complexity" evidence="1">
    <location>
        <begin position="43"/>
        <end position="52"/>
    </location>
</feature>
<name>E6VL40_RHOPX</name>